<proteinExistence type="inferred from homology"/>
<evidence type="ECO:0000256" key="2">
    <source>
        <dbReference type="ARBA" id="ARBA00004514"/>
    </source>
</evidence>
<organism evidence="12">
    <name type="scientific">Bicosoecida sp. CB-2014</name>
    <dbReference type="NCBI Taxonomy" id="1486930"/>
    <lineage>
        <taxon>Eukaryota</taxon>
        <taxon>Sar</taxon>
        <taxon>Stramenopiles</taxon>
        <taxon>Bigyra</taxon>
        <taxon>Opalozoa</taxon>
        <taxon>Bicosoecida</taxon>
    </lineage>
</organism>
<reference evidence="12" key="1">
    <citation type="submission" date="2021-01" db="EMBL/GenBank/DDBJ databases">
        <authorList>
            <person name="Corre E."/>
            <person name="Pelletier E."/>
            <person name="Niang G."/>
            <person name="Scheremetjew M."/>
            <person name="Finn R."/>
            <person name="Kale V."/>
            <person name="Holt S."/>
            <person name="Cochrane G."/>
            <person name="Meng A."/>
            <person name="Brown T."/>
            <person name="Cohen L."/>
        </authorList>
    </citation>
    <scope>NUCLEOTIDE SEQUENCE</scope>
    <source>
        <strain evidence="12">Ms1</strain>
    </source>
</reference>
<comment type="similarity">
    <text evidence="3 9">Belongs to the snRNP core protein family.</text>
</comment>
<keyword evidence="4" id="KW-0963">Cytoplasm</keyword>
<name>A0A7S1C9Q8_9STRA</name>
<accession>A0A7S1C9Q8</accession>
<dbReference type="Gene3D" id="2.30.30.100">
    <property type="match status" value="1"/>
</dbReference>
<protein>
    <recommendedName>
        <fullName evidence="9">Small nuclear ribonucleoprotein Sm D3</fullName>
        <shortName evidence="9">Sm-D3</shortName>
    </recommendedName>
    <alternativeName>
        <fullName evidence="9">snRNP core protein D3</fullName>
    </alternativeName>
</protein>
<keyword evidence="5 9" id="KW-0507">mRNA processing</keyword>
<evidence type="ECO:0000256" key="5">
    <source>
        <dbReference type="ARBA" id="ARBA00022664"/>
    </source>
</evidence>
<evidence type="ECO:0000256" key="1">
    <source>
        <dbReference type="ARBA" id="ARBA00004123"/>
    </source>
</evidence>
<dbReference type="EMBL" id="HBFS01009660">
    <property type="protein sequence ID" value="CAD8913383.1"/>
    <property type="molecule type" value="Transcribed_RNA"/>
</dbReference>
<dbReference type="GO" id="GO:0005681">
    <property type="term" value="C:spliceosomal complex"/>
    <property type="evidence" value="ECO:0007669"/>
    <property type="project" value="InterPro"/>
</dbReference>
<dbReference type="SMART" id="SM00651">
    <property type="entry name" value="Sm"/>
    <property type="match status" value="1"/>
</dbReference>
<dbReference type="SUPFAM" id="SSF50182">
    <property type="entry name" value="Sm-like ribonucleoproteins"/>
    <property type="match status" value="1"/>
</dbReference>
<keyword evidence="8 9" id="KW-0687">Ribonucleoprotein</keyword>
<keyword evidence="7 9" id="KW-0539">Nucleus</keyword>
<evidence type="ECO:0000256" key="8">
    <source>
        <dbReference type="ARBA" id="ARBA00023274"/>
    </source>
</evidence>
<sequence>MAGIPVKLLHEGEGNPVTVELRNGEIYRGQLDAAEDNMNVQLSGVTFRARDGRISKLEHVYLRGSQIRFVVLPDMLKEAPIFKKVQSAKTKNEKDWRAGPMRSGKPLKKKSVYAKK</sequence>
<evidence type="ECO:0000256" key="7">
    <source>
        <dbReference type="ARBA" id="ARBA00023242"/>
    </source>
</evidence>
<dbReference type="InterPro" id="IPR047575">
    <property type="entry name" value="Sm"/>
</dbReference>
<evidence type="ECO:0000256" key="4">
    <source>
        <dbReference type="ARBA" id="ARBA00022490"/>
    </source>
</evidence>
<dbReference type="InterPro" id="IPR001163">
    <property type="entry name" value="Sm_dom_euk/arc"/>
</dbReference>
<dbReference type="InterPro" id="IPR034099">
    <property type="entry name" value="SmD3"/>
</dbReference>
<evidence type="ECO:0000259" key="11">
    <source>
        <dbReference type="PROSITE" id="PS52002"/>
    </source>
</evidence>
<evidence type="ECO:0000256" key="6">
    <source>
        <dbReference type="ARBA" id="ARBA00023187"/>
    </source>
</evidence>
<comment type="subcellular location">
    <subcellularLocation>
        <location evidence="2">Cytoplasm</location>
        <location evidence="2">Cytosol</location>
    </subcellularLocation>
    <subcellularLocation>
        <location evidence="1 9">Nucleus</location>
    </subcellularLocation>
</comment>
<dbReference type="PROSITE" id="PS52002">
    <property type="entry name" value="SM"/>
    <property type="match status" value="1"/>
</dbReference>
<gene>
    <name evidence="12" type="ORF">BSP0115_LOCUS6635</name>
</gene>
<keyword evidence="6 9" id="KW-0508">mRNA splicing</keyword>
<dbReference type="Pfam" id="PF01423">
    <property type="entry name" value="LSM"/>
    <property type="match status" value="1"/>
</dbReference>
<evidence type="ECO:0000256" key="9">
    <source>
        <dbReference type="RuleBase" id="RU365050"/>
    </source>
</evidence>
<dbReference type="AlphaFoldDB" id="A0A7S1C9Q8"/>
<evidence type="ECO:0000313" key="12">
    <source>
        <dbReference type="EMBL" id="CAD8913383.1"/>
    </source>
</evidence>
<dbReference type="GO" id="GO:0005829">
    <property type="term" value="C:cytosol"/>
    <property type="evidence" value="ECO:0007669"/>
    <property type="project" value="UniProtKB-SubCell"/>
</dbReference>
<dbReference type="InterPro" id="IPR027141">
    <property type="entry name" value="LSm4/Sm_D1/D3"/>
</dbReference>
<evidence type="ECO:0000256" key="3">
    <source>
        <dbReference type="ARBA" id="ARBA00008146"/>
    </source>
</evidence>
<dbReference type="GO" id="GO:0003723">
    <property type="term" value="F:RNA binding"/>
    <property type="evidence" value="ECO:0007669"/>
    <property type="project" value="InterPro"/>
</dbReference>
<dbReference type="InterPro" id="IPR010920">
    <property type="entry name" value="LSM_dom_sf"/>
</dbReference>
<dbReference type="CDD" id="cd01721">
    <property type="entry name" value="Sm_D3"/>
    <property type="match status" value="1"/>
</dbReference>
<feature type="region of interest" description="Disordered" evidence="10">
    <location>
        <begin position="89"/>
        <end position="116"/>
    </location>
</feature>
<dbReference type="GO" id="GO:0000387">
    <property type="term" value="P:spliceosomal snRNP assembly"/>
    <property type="evidence" value="ECO:0007669"/>
    <property type="project" value="UniProtKB-UniRule"/>
</dbReference>
<feature type="domain" description="Sm" evidence="11">
    <location>
        <begin position="4"/>
        <end position="76"/>
    </location>
</feature>
<dbReference type="FunFam" id="2.30.30.100:FF:000002">
    <property type="entry name" value="Small nuclear ribonucleoprotein Sm D3"/>
    <property type="match status" value="1"/>
</dbReference>
<feature type="compositionally biased region" description="Basic residues" evidence="10">
    <location>
        <begin position="105"/>
        <end position="116"/>
    </location>
</feature>
<evidence type="ECO:0000256" key="10">
    <source>
        <dbReference type="SAM" id="MobiDB-lite"/>
    </source>
</evidence>
<dbReference type="PANTHER" id="PTHR23338">
    <property type="entry name" value="SMALL NUCLEAR RIBONUCLEOPROTEIN SM"/>
    <property type="match status" value="1"/>
</dbReference>